<dbReference type="EMBL" id="NSJV01000373">
    <property type="protein sequence ID" value="PAU47384.1"/>
    <property type="molecule type" value="Genomic_DNA"/>
</dbReference>
<sequence>MRYAVRNREWLQFAMHHPGRGTPFTVRSLAQAVGLSHHSTIGHLLSGRQVDCDPAIAHAIAEAVGVAVLVLFAPPPSPNQTVSAPESHTLPKEP</sequence>
<reference evidence="1 2" key="1">
    <citation type="submission" date="2017-08" db="EMBL/GenBank/DDBJ databases">
        <title>Genome sequence of Streptomyces albireticuli NRRL B-1670.</title>
        <authorList>
            <person name="Graham D.E."/>
            <person name="Mahan K.M."/>
            <person name="Klingeman D.M."/>
            <person name="Hettich R.L."/>
            <person name="Parry R.J."/>
            <person name="Spain J.C."/>
        </authorList>
    </citation>
    <scope>NUCLEOTIDE SEQUENCE [LARGE SCALE GENOMIC DNA]</scope>
    <source>
        <strain evidence="1 2">NRRL B-1670</strain>
    </source>
</reference>
<evidence type="ECO:0000313" key="2">
    <source>
        <dbReference type="Proteomes" id="UP000218944"/>
    </source>
</evidence>
<gene>
    <name evidence="1" type="ORF">CK936_19055</name>
</gene>
<evidence type="ECO:0000313" key="1">
    <source>
        <dbReference type="EMBL" id="PAU47384.1"/>
    </source>
</evidence>
<proteinExistence type="predicted"/>
<name>A0A2A2D799_9ACTN</name>
<keyword evidence="2" id="KW-1185">Reference proteome</keyword>
<comment type="caution">
    <text evidence="1">The sequence shown here is derived from an EMBL/GenBank/DDBJ whole genome shotgun (WGS) entry which is preliminary data.</text>
</comment>
<protein>
    <recommendedName>
        <fullName evidence="3">HTH cro/C1-type domain-containing protein</fullName>
    </recommendedName>
</protein>
<dbReference type="Proteomes" id="UP000218944">
    <property type="component" value="Unassembled WGS sequence"/>
</dbReference>
<dbReference type="AlphaFoldDB" id="A0A2A2D799"/>
<evidence type="ECO:0008006" key="3">
    <source>
        <dbReference type="Google" id="ProtNLM"/>
    </source>
</evidence>
<accession>A0A2A2D799</accession>
<organism evidence="1 2">
    <name type="scientific">Streptomyces albireticuli</name>
    <dbReference type="NCBI Taxonomy" id="1940"/>
    <lineage>
        <taxon>Bacteria</taxon>
        <taxon>Bacillati</taxon>
        <taxon>Actinomycetota</taxon>
        <taxon>Actinomycetes</taxon>
        <taxon>Kitasatosporales</taxon>
        <taxon>Streptomycetaceae</taxon>
        <taxon>Streptomyces</taxon>
    </lineage>
</organism>